<feature type="transmembrane region" description="Helical" evidence="7">
    <location>
        <begin position="359"/>
        <end position="381"/>
    </location>
</feature>
<keyword evidence="12" id="KW-1185">Reference proteome</keyword>
<dbReference type="GO" id="GO:0016758">
    <property type="term" value="F:hexosyltransferase activity"/>
    <property type="evidence" value="ECO:0007669"/>
    <property type="project" value="TreeGrafter"/>
</dbReference>
<dbReference type="CDD" id="cd06421">
    <property type="entry name" value="CESA_CelA_like"/>
    <property type="match status" value="1"/>
</dbReference>
<dbReference type="SUPFAM" id="SSF53448">
    <property type="entry name" value="Nucleotide-diphospho-sugar transferases"/>
    <property type="match status" value="1"/>
</dbReference>
<sequence length="839" mass="97420">MKKEERNRNIIFFITIILMTIYLGWRLLFTLPFEEGALNVIFGALLLLAEIMTVFTTFELFFQKMRMDHYRLECPDIPDDCYPDVDVFIATHNESVDLLYKTVNACTFMSYPDKSKVHIYLCDDGNRKEIKKLADDFQIGYLGFSGNKHAKSGNYNYALEHTSSPLVATFDADMIPQHTFLLKTIPYFFLKDFTKENGAWRPRRVEDKDYRLKLGLIQTPQSFYNPDLFQFNLYAEGNIPNEQDFFSKEINTMRNSSNAIAYTGSNTVILRKAMEEIGGFPVQTITEDFETSIRLQKSGYITYATDEIQAAGLTTTTIKSMLMQRIRWARGIIQSLQNTHAIFTPKLPLLSKITYLNSYLYWWSFFNRLVFILSPILFALFDFQIVNTGFVEIIIFWLPAYFFYSISMRYLSSNIRNQRWSQIIDTIFMPYLIVPVVLESLHIRQKKFKVTNKKKETDYKGLHFSLFVIPHVVLLLLSAAAMVRFLNGKYGWALFYSSIIIFWIIHNMVSLLYAMFFMLGRPAYRSNERIRANEQINVQYHKTSHEARTVDVSENGVAFKAKTPMYLPEDETIKLVISTPLYNACLIGKIAYVKEHRDGWQYSATVTPVDEANKRQYMQIIYDRSHTLPIQMDMWITAYDDILRNIQKRISQPFYDRRKQPRIMLDKLVVFSDGSSCRLLSFNYLYFSAVDFQTEKSMEETYTFTTPAGTSLLLKRTGKYINNSEEELLEVVNIKDLVTGALIDKILAEITDGKKYGLIPHELPPVQTPTSDIAFYGGDATLGQVDEIDEIINRLQGEQVIYELTDNDTDEIDELVRRIQGDLIAFDPELLIELSKYAV</sequence>
<feature type="domain" description="Glycosyltransferase 2-like" evidence="8">
    <location>
        <begin position="87"/>
        <end position="228"/>
    </location>
</feature>
<keyword evidence="5 7" id="KW-1133">Transmembrane helix</keyword>
<evidence type="ECO:0000256" key="3">
    <source>
        <dbReference type="ARBA" id="ARBA00022679"/>
    </source>
</evidence>
<feature type="domain" description="PilZ" evidence="9">
    <location>
        <begin position="525"/>
        <end position="622"/>
    </location>
</feature>
<evidence type="ECO:0000313" key="12">
    <source>
        <dbReference type="Proteomes" id="UP000284277"/>
    </source>
</evidence>
<feature type="transmembrane region" description="Helical" evidence="7">
    <location>
        <begin position="9"/>
        <end position="28"/>
    </location>
</feature>
<accession>A0A419SXZ0</accession>
<evidence type="ECO:0000256" key="5">
    <source>
        <dbReference type="ARBA" id="ARBA00022989"/>
    </source>
</evidence>
<organism evidence="11 12">
    <name type="scientific">Lacrimispora algidixylanolytica</name>
    <dbReference type="NCBI Taxonomy" id="94868"/>
    <lineage>
        <taxon>Bacteria</taxon>
        <taxon>Bacillati</taxon>
        <taxon>Bacillota</taxon>
        <taxon>Clostridia</taxon>
        <taxon>Lachnospirales</taxon>
        <taxon>Lachnospiraceae</taxon>
        <taxon>Lacrimispora</taxon>
    </lineage>
</organism>
<dbReference type="Gene3D" id="3.90.550.10">
    <property type="entry name" value="Spore Coat Polysaccharide Biosynthesis Protein SpsA, Chain A"/>
    <property type="match status" value="1"/>
</dbReference>
<dbReference type="RefSeq" id="WP_120197652.1">
    <property type="nucleotide sequence ID" value="NZ_MCIA01000031.1"/>
</dbReference>
<dbReference type="Proteomes" id="UP000284277">
    <property type="component" value="Unassembled WGS sequence"/>
</dbReference>
<gene>
    <name evidence="11" type="ORF">BET01_05900</name>
</gene>
<evidence type="ECO:0000259" key="8">
    <source>
        <dbReference type="Pfam" id="PF00535"/>
    </source>
</evidence>
<evidence type="ECO:0000259" key="10">
    <source>
        <dbReference type="Pfam" id="PF13632"/>
    </source>
</evidence>
<dbReference type="Pfam" id="PF07238">
    <property type="entry name" value="PilZ"/>
    <property type="match status" value="1"/>
</dbReference>
<dbReference type="GO" id="GO:0005886">
    <property type="term" value="C:plasma membrane"/>
    <property type="evidence" value="ECO:0007669"/>
    <property type="project" value="TreeGrafter"/>
</dbReference>
<evidence type="ECO:0000256" key="2">
    <source>
        <dbReference type="ARBA" id="ARBA00022676"/>
    </source>
</evidence>
<dbReference type="InterPro" id="IPR050321">
    <property type="entry name" value="Glycosyltr_2/OpgH_subfam"/>
</dbReference>
<comment type="caution">
    <text evidence="11">The sequence shown here is derived from an EMBL/GenBank/DDBJ whole genome shotgun (WGS) entry which is preliminary data.</text>
</comment>
<dbReference type="PANTHER" id="PTHR43867:SF2">
    <property type="entry name" value="CELLULOSE SYNTHASE CATALYTIC SUBUNIT A [UDP-FORMING]"/>
    <property type="match status" value="1"/>
</dbReference>
<protein>
    <recommendedName>
        <fullName evidence="13">Cellulose synthase (UDP-forming)</fullName>
    </recommendedName>
</protein>
<dbReference type="OrthoDB" id="154460at2"/>
<dbReference type="InterPro" id="IPR029044">
    <property type="entry name" value="Nucleotide-diphossugar_trans"/>
</dbReference>
<comment type="subcellular location">
    <subcellularLocation>
        <location evidence="1">Membrane</location>
        <topology evidence="1">Multi-pass membrane protein</topology>
    </subcellularLocation>
</comment>
<feature type="transmembrane region" description="Helical" evidence="7">
    <location>
        <begin position="423"/>
        <end position="443"/>
    </location>
</feature>
<reference evidence="11 12" key="1">
    <citation type="submission" date="2016-08" db="EMBL/GenBank/DDBJ databases">
        <title>A new outlook on sporulation: Clostridium algidixylanolyticum.</title>
        <authorList>
            <person name="Poppleton D.I."/>
            <person name="Gribaldo S."/>
        </authorList>
    </citation>
    <scope>NUCLEOTIDE SEQUENCE [LARGE SCALE GENOMIC DNA]</scope>
    <source>
        <strain evidence="11 12">SPL73</strain>
    </source>
</reference>
<proteinExistence type="predicted"/>
<dbReference type="PANTHER" id="PTHR43867">
    <property type="entry name" value="CELLULOSE SYNTHASE CATALYTIC SUBUNIT A [UDP-FORMING]"/>
    <property type="match status" value="1"/>
</dbReference>
<evidence type="ECO:0000256" key="4">
    <source>
        <dbReference type="ARBA" id="ARBA00022692"/>
    </source>
</evidence>
<feature type="domain" description="Glycosyltransferase 2-like" evidence="10">
    <location>
        <begin position="245"/>
        <end position="397"/>
    </location>
</feature>
<feature type="transmembrane region" description="Helical" evidence="7">
    <location>
        <begin position="40"/>
        <end position="62"/>
    </location>
</feature>
<dbReference type="Gene3D" id="2.40.10.220">
    <property type="entry name" value="predicted glycosyltransferase like domains"/>
    <property type="match status" value="1"/>
</dbReference>
<feature type="transmembrane region" description="Helical" evidence="7">
    <location>
        <begin position="493"/>
        <end position="519"/>
    </location>
</feature>
<dbReference type="AlphaFoldDB" id="A0A419SXZ0"/>
<name>A0A419SXZ0_9FIRM</name>
<dbReference type="EMBL" id="MCIA01000031">
    <property type="protein sequence ID" value="RKD30130.1"/>
    <property type="molecule type" value="Genomic_DNA"/>
</dbReference>
<evidence type="ECO:0000256" key="7">
    <source>
        <dbReference type="SAM" id="Phobius"/>
    </source>
</evidence>
<keyword evidence="4 7" id="KW-0812">Transmembrane</keyword>
<feature type="transmembrane region" description="Helical" evidence="7">
    <location>
        <begin position="393"/>
        <end position="411"/>
    </location>
</feature>
<dbReference type="InterPro" id="IPR009875">
    <property type="entry name" value="PilZ_domain"/>
</dbReference>
<evidence type="ECO:0000259" key="9">
    <source>
        <dbReference type="Pfam" id="PF07238"/>
    </source>
</evidence>
<keyword evidence="6 7" id="KW-0472">Membrane</keyword>
<dbReference type="Pfam" id="PF13632">
    <property type="entry name" value="Glyco_trans_2_3"/>
    <property type="match status" value="1"/>
</dbReference>
<evidence type="ECO:0000313" key="11">
    <source>
        <dbReference type="EMBL" id="RKD30130.1"/>
    </source>
</evidence>
<dbReference type="Pfam" id="PF00535">
    <property type="entry name" value="Glycos_transf_2"/>
    <property type="match status" value="1"/>
</dbReference>
<keyword evidence="2" id="KW-0328">Glycosyltransferase</keyword>
<keyword evidence="3" id="KW-0808">Transferase</keyword>
<evidence type="ECO:0000256" key="6">
    <source>
        <dbReference type="ARBA" id="ARBA00023136"/>
    </source>
</evidence>
<evidence type="ECO:0008006" key="13">
    <source>
        <dbReference type="Google" id="ProtNLM"/>
    </source>
</evidence>
<feature type="transmembrane region" description="Helical" evidence="7">
    <location>
        <begin position="463"/>
        <end position="486"/>
    </location>
</feature>
<dbReference type="InterPro" id="IPR001173">
    <property type="entry name" value="Glyco_trans_2-like"/>
</dbReference>
<dbReference type="GO" id="GO:0035438">
    <property type="term" value="F:cyclic-di-GMP binding"/>
    <property type="evidence" value="ECO:0007669"/>
    <property type="project" value="InterPro"/>
</dbReference>
<evidence type="ECO:0000256" key="1">
    <source>
        <dbReference type="ARBA" id="ARBA00004141"/>
    </source>
</evidence>